<gene>
    <name evidence="1" type="ORF">RAM70_20410</name>
</gene>
<evidence type="ECO:0008006" key="3">
    <source>
        <dbReference type="Google" id="ProtNLM"/>
    </source>
</evidence>
<organism evidence="1 2">
    <name type="scientific">Microcystis wesenbergii NRERC-220</name>
    <dbReference type="NCBI Taxonomy" id="3068991"/>
    <lineage>
        <taxon>Bacteria</taxon>
        <taxon>Bacillati</taxon>
        <taxon>Cyanobacteriota</taxon>
        <taxon>Cyanophyceae</taxon>
        <taxon>Oscillatoriophycideae</taxon>
        <taxon>Chroococcales</taxon>
        <taxon>Microcystaceae</taxon>
        <taxon>Microcystis</taxon>
    </lineage>
</organism>
<name>A0ABU3HQD9_9CHRO</name>
<evidence type="ECO:0000313" key="1">
    <source>
        <dbReference type="EMBL" id="MDT3676765.1"/>
    </source>
</evidence>
<comment type="caution">
    <text evidence="1">The sequence shown here is derived from an EMBL/GenBank/DDBJ whole genome shotgun (WGS) entry which is preliminary data.</text>
</comment>
<dbReference type="EMBL" id="JAVSJA010000001">
    <property type="protein sequence ID" value="MDT3676765.1"/>
    <property type="molecule type" value="Genomic_DNA"/>
</dbReference>
<sequence length="77" mass="8653">MSMLLQDLKEEAVKLSPSDRLALVSAIIESLQSTPIARPDRSGAIQRMRGLLKTDQLAPTDQEVTAMLEERRVEKYL</sequence>
<evidence type="ECO:0000313" key="2">
    <source>
        <dbReference type="Proteomes" id="UP001180650"/>
    </source>
</evidence>
<dbReference type="RefSeq" id="WP_312675376.1">
    <property type="nucleotide sequence ID" value="NZ_JAVSJA010000001.1"/>
</dbReference>
<accession>A0ABU3HQD9</accession>
<protein>
    <recommendedName>
        <fullName evidence="3">Addiction module component</fullName>
    </recommendedName>
</protein>
<keyword evidence="2" id="KW-1185">Reference proteome</keyword>
<reference evidence="1" key="1">
    <citation type="submission" date="2023-08" db="EMBL/GenBank/DDBJ databases">
        <authorList>
            <person name="Park H.-K."/>
            <person name="Kim I.-S."/>
        </authorList>
    </citation>
    <scope>NUCLEOTIDE SEQUENCE</scope>
    <source>
        <strain evidence="1">NRERC-220</strain>
    </source>
</reference>
<proteinExistence type="predicted"/>
<dbReference type="Proteomes" id="UP001180650">
    <property type="component" value="Unassembled WGS sequence"/>
</dbReference>